<name>A0A010TAK3_PSEFL</name>
<reference evidence="1 2" key="1">
    <citation type="journal article" date="2011" name="J. Bacteriol.">
        <title>Draft genome sequence of the polycyclic aromatic hydrocarbon-degrading, genetically engineered bioluminescent bioreporter Pseudomonas fluorescens HK44.</title>
        <authorList>
            <person name="Chauhan A."/>
            <person name="Layton A.C."/>
            <person name="Williams D.E."/>
            <person name="Smartt A.E."/>
            <person name="Ripp S."/>
            <person name="Karpinets T.V."/>
            <person name="Brown S.D."/>
            <person name="Sayler G.S."/>
        </authorList>
    </citation>
    <scope>NUCLEOTIDE SEQUENCE [LARGE SCALE GENOMIC DNA]</scope>
    <source>
        <strain evidence="1 2">HK44</strain>
    </source>
</reference>
<evidence type="ECO:0000313" key="2">
    <source>
        <dbReference type="Proteomes" id="UP000022611"/>
    </source>
</evidence>
<organism evidence="1 2">
    <name type="scientific">Pseudomonas fluorescens HK44</name>
    <dbReference type="NCBI Taxonomy" id="1042209"/>
    <lineage>
        <taxon>Bacteria</taxon>
        <taxon>Pseudomonadati</taxon>
        <taxon>Pseudomonadota</taxon>
        <taxon>Gammaproteobacteria</taxon>
        <taxon>Pseudomonadales</taxon>
        <taxon>Pseudomonadaceae</taxon>
        <taxon>Pseudomonas</taxon>
    </lineage>
</organism>
<gene>
    <name evidence="1" type="ORF">HK44_002095</name>
</gene>
<dbReference type="PATRIC" id="fig|1042209.11.peg.2762"/>
<accession>A0A010TAK3</accession>
<comment type="caution">
    <text evidence="1">The sequence shown here is derived from an EMBL/GenBank/DDBJ whole genome shotgun (WGS) entry which is preliminary data.</text>
</comment>
<dbReference type="AlphaFoldDB" id="A0A010TAK3"/>
<dbReference type="EMBL" id="AFOY02000013">
    <property type="protein sequence ID" value="EXF94307.1"/>
    <property type="molecule type" value="Genomic_DNA"/>
</dbReference>
<evidence type="ECO:0000313" key="1">
    <source>
        <dbReference type="EMBL" id="EXF94307.1"/>
    </source>
</evidence>
<proteinExistence type="predicted"/>
<sequence length="73" mass="8064">MAGGQGSYSLTACYMANLGGQRGKPLWARAEGQQRAGFASTWYDAHADSQHDLNLICILIHFLNHEMMPIVNQ</sequence>
<protein>
    <submittedName>
        <fullName evidence="1">Uncharacterized protein</fullName>
    </submittedName>
</protein>
<dbReference type="HOGENOM" id="CLU_2701986_0_0_6"/>
<dbReference type="Proteomes" id="UP000022611">
    <property type="component" value="Unassembled WGS sequence"/>
</dbReference>